<dbReference type="InterPro" id="IPR002110">
    <property type="entry name" value="Ankyrin_rpt"/>
</dbReference>
<dbReference type="PANTHER" id="PTHR22904:SF533">
    <property type="entry name" value="HSP70-HSP90 ORGANIZING PROTEIN 3"/>
    <property type="match status" value="1"/>
</dbReference>
<reference evidence="10" key="1">
    <citation type="journal article" date="2020" name="bioRxiv">
        <title>Comparative genomics of Chlamydomonas.</title>
        <authorList>
            <person name="Craig R.J."/>
            <person name="Hasan A.R."/>
            <person name="Ness R.W."/>
            <person name="Keightley P.D."/>
        </authorList>
    </citation>
    <scope>NUCLEOTIDE SEQUENCE</scope>
    <source>
        <strain evidence="10">CCAP 11/70</strain>
    </source>
</reference>
<accession>A0A835XUJ7</accession>
<feature type="domain" description="MYND-type" evidence="9">
    <location>
        <begin position="347"/>
        <end position="384"/>
    </location>
</feature>
<evidence type="ECO:0000256" key="6">
    <source>
        <dbReference type="PROSITE-ProRule" id="PRU00023"/>
    </source>
</evidence>
<dbReference type="GO" id="GO:0051879">
    <property type="term" value="F:Hsp90 protein binding"/>
    <property type="evidence" value="ECO:0007669"/>
    <property type="project" value="TreeGrafter"/>
</dbReference>
<dbReference type="InterPro" id="IPR036770">
    <property type="entry name" value="Ankyrin_rpt-contain_sf"/>
</dbReference>
<dbReference type="EMBL" id="JAEHOE010000053">
    <property type="protein sequence ID" value="KAG2491432.1"/>
    <property type="molecule type" value="Genomic_DNA"/>
</dbReference>
<gene>
    <name evidence="10" type="ORF">HYH03_010218</name>
</gene>
<dbReference type="GO" id="GO:0008270">
    <property type="term" value="F:zinc ion binding"/>
    <property type="evidence" value="ECO:0007669"/>
    <property type="project" value="UniProtKB-KW"/>
</dbReference>
<dbReference type="SUPFAM" id="SSF144232">
    <property type="entry name" value="HIT/MYND zinc finger-like"/>
    <property type="match status" value="1"/>
</dbReference>
<keyword evidence="6" id="KW-0040">ANK repeat</keyword>
<dbReference type="PANTHER" id="PTHR22904">
    <property type="entry name" value="TPR REPEAT CONTAINING PROTEIN"/>
    <property type="match status" value="1"/>
</dbReference>
<dbReference type="OrthoDB" id="2423701at2759"/>
<feature type="repeat" description="ANK" evidence="6">
    <location>
        <begin position="238"/>
        <end position="271"/>
    </location>
</feature>
<keyword evidence="1" id="KW-0479">Metal-binding</keyword>
<sequence length="566" mass="60691">MPAAELQGEALALKEDGNALFAKKAYDEAIGCYTRALALSPGHPLLLSNASACHLGLKQWAQALAAAEECLAADPGFAKAYGRKAAAQIGLIRPGDAERTLLAGLKVDPGSAYLQEELAALRRDDDGDQSPVRSKDGSDRQLRALLERTGMELHPLADWPADSFRPAMLGAEDEFVKEFEQADLKLRALAARLPLTIVTVLGAQRVGGPGGNAPALKHDKVLKRLLEAGARPDCRDAIGYTALHHCIMHAPALDLAQMLIDAGADVNAQDRFGTHALLMAVMTNQADAVRFLLDRGANPELPDNDGCTALQLLLAPSHVSPAIRDMLINHQYKDKMKSKDKEAPKVCAQCGAEGATKKCGGCSTAFYCNRECQVAHWGQHKGVCRPAAASGGARAGTGTGAGASGRLPATLKIPVIQSKMFQSTINQTTIHKLMTGTGREEMRKARDEIQSPQQRSAELAEAVQRATPERADKVKIQVPQTDMPAEAARNFGSVCPLLCYNQDRSLNIHLDGGSPAGRQLVTLIRREGILNAKGYFPAYFDETCALKDGVPTEICVYTGMLPLQNW</sequence>
<dbReference type="PROSITE" id="PS01360">
    <property type="entry name" value="ZF_MYND_1"/>
    <property type="match status" value="1"/>
</dbReference>
<dbReference type="PROSITE" id="PS50005">
    <property type="entry name" value="TPR"/>
    <property type="match status" value="1"/>
</dbReference>
<dbReference type="PROSITE" id="PS50088">
    <property type="entry name" value="ANK_REPEAT"/>
    <property type="match status" value="2"/>
</dbReference>
<dbReference type="Proteomes" id="UP000612055">
    <property type="component" value="Unassembled WGS sequence"/>
</dbReference>
<keyword evidence="4 8" id="KW-0802">TPR repeat</keyword>
<dbReference type="SUPFAM" id="SSF48403">
    <property type="entry name" value="Ankyrin repeat"/>
    <property type="match status" value="1"/>
</dbReference>
<keyword evidence="11" id="KW-1185">Reference proteome</keyword>
<evidence type="ECO:0000256" key="7">
    <source>
        <dbReference type="PROSITE-ProRule" id="PRU00134"/>
    </source>
</evidence>
<keyword evidence="2" id="KW-0677">Repeat</keyword>
<evidence type="ECO:0000256" key="5">
    <source>
        <dbReference type="ARBA" id="ARBA00022833"/>
    </source>
</evidence>
<dbReference type="SMART" id="SM00248">
    <property type="entry name" value="ANK"/>
    <property type="match status" value="2"/>
</dbReference>
<dbReference type="Pfam" id="PF01753">
    <property type="entry name" value="zf-MYND"/>
    <property type="match status" value="1"/>
</dbReference>
<evidence type="ECO:0000259" key="9">
    <source>
        <dbReference type="PROSITE" id="PS50865"/>
    </source>
</evidence>
<evidence type="ECO:0000256" key="1">
    <source>
        <dbReference type="ARBA" id="ARBA00022723"/>
    </source>
</evidence>
<dbReference type="Gene3D" id="1.25.40.20">
    <property type="entry name" value="Ankyrin repeat-containing domain"/>
    <property type="match status" value="1"/>
</dbReference>
<comment type="caution">
    <text evidence="10">The sequence shown here is derived from an EMBL/GenBank/DDBJ whole genome shotgun (WGS) entry which is preliminary data.</text>
</comment>
<name>A0A835XUJ7_9CHLO</name>
<evidence type="ECO:0000256" key="2">
    <source>
        <dbReference type="ARBA" id="ARBA00022737"/>
    </source>
</evidence>
<organism evidence="10 11">
    <name type="scientific">Edaphochlamys debaryana</name>
    <dbReference type="NCBI Taxonomy" id="47281"/>
    <lineage>
        <taxon>Eukaryota</taxon>
        <taxon>Viridiplantae</taxon>
        <taxon>Chlorophyta</taxon>
        <taxon>core chlorophytes</taxon>
        <taxon>Chlorophyceae</taxon>
        <taxon>CS clade</taxon>
        <taxon>Chlamydomonadales</taxon>
        <taxon>Chlamydomonadales incertae sedis</taxon>
        <taxon>Edaphochlamys</taxon>
    </lineage>
</organism>
<dbReference type="AlphaFoldDB" id="A0A835XUJ7"/>
<dbReference type="InterPro" id="IPR011990">
    <property type="entry name" value="TPR-like_helical_dom_sf"/>
</dbReference>
<dbReference type="Pfam" id="PF12796">
    <property type="entry name" value="Ank_2"/>
    <property type="match status" value="1"/>
</dbReference>
<dbReference type="SMART" id="SM00028">
    <property type="entry name" value="TPR"/>
    <property type="match status" value="3"/>
</dbReference>
<keyword evidence="3 7" id="KW-0863">Zinc-finger</keyword>
<dbReference type="PROSITE" id="PS50865">
    <property type="entry name" value="ZF_MYND_2"/>
    <property type="match status" value="1"/>
</dbReference>
<keyword evidence="5" id="KW-0862">Zinc</keyword>
<proteinExistence type="predicted"/>
<evidence type="ECO:0000256" key="8">
    <source>
        <dbReference type="PROSITE-ProRule" id="PRU00339"/>
    </source>
</evidence>
<dbReference type="Gene3D" id="1.25.40.10">
    <property type="entry name" value="Tetratricopeptide repeat domain"/>
    <property type="match status" value="1"/>
</dbReference>
<dbReference type="InterPro" id="IPR002893">
    <property type="entry name" value="Znf_MYND"/>
</dbReference>
<feature type="repeat" description="TPR" evidence="8">
    <location>
        <begin position="10"/>
        <end position="43"/>
    </location>
</feature>
<protein>
    <recommendedName>
        <fullName evidence="9">MYND-type domain-containing protein</fullName>
    </recommendedName>
</protein>
<dbReference type="PROSITE" id="PS50297">
    <property type="entry name" value="ANK_REP_REGION"/>
    <property type="match status" value="2"/>
</dbReference>
<dbReference type="Gene3D" id="6.10.140.2220">
    <property type="match status" value="1"/>
</dbReference>
<evidence type="ECO:0000256" key="4">
    <source>
        <dbReference type="ARBA" id="ARBA00022803"/>
    </source>
</evidence>
<evidence type="ECO:0000256" key="3">
    <source>
        <dbReference type="ARBA" id="ARBA00022771"/>
    </source>
</evidence>
<evidence type="ECO:0000313" key="10">
    <source>
        <dbReference type="EMBL" id="KAG2491432.1"/>
    </source>
</evidence>
<evidence type="ECO:0000313" key="11">
    <source>
        <dbReference type="Proteomes" id="UP000612055"/>
    </source>
</evidence>
<dbReference type="InterPro" id="IPR019734">
    <property type="entry name" value="TPR_rpt"/>
</dbReference>
<dbReference type="SUPFAM" id="SSF48452">
    <property type="entry name" value="TPR-like"/>
    <property type="match status" value="1"/>
</dbReference>
<feature type="repeat" description="ANK" evidence="6">
    <location>
        <begin position="272"/>
        <end position="304"/>
    </location>
</feature>